<feature type="compositionally biased region" description="Low complexity" evidence="1">
    <location>
        <begin position="193"/>
        <end position="232"/>
    </location>
</feature>
<sequence length="491" mass="51139">MKLTRVIAISVIAASLGLGVVNAQSFSPMDTPAEFPPASYKGKQYVDSRGCVYIRAGVDGAVAWVPRVTRDRKVICGFKPSLPKGTVGVAPAPKLDKNVVQIQPAAKPSEKPSIFGTPKPASKPATTTAPKATTVAKPAAKPAPQPAPKTATAAAPKPTPKPQTTTVRAAPKPKPAPKPKAASTTATGQPLYTTPTAQKPKARAAAPAPAPTTAPASATAPRRTTAQPPRAAGSLSPCRNGATTYKGMAVRCGPQSESPVTPGRGGPTAPPPKIQFDRQSALTPGAVGQVVREGDVHPETRVVPRHVYEHNLVTHVSAAVPPGYRRVFDDGRLNPRRAEMTFAGKAQADRIWTRETPRQLIHRRTGEVIVLSSKSSSTGAPFEPEPAPVAAEPVSAPSAPVVSTRSTATEKSLRLAGTPYVQIGTFGSSDAAQAAARSVQRLGLPVRIGKFEREGATQRLVLAGPFATVPAAEKALEKSWDAGFNGAFVRQ</sequence>
<feature type="region of interest" description="Disordered" evidence="1">
    <location>
        <begin position="103"/>
        <end position="276"/>
    </location>
</feature>
<feature type="compositionally biased region" description="Polar residues" evidence="1">
    <location>
        <begin position="183"/>
        <end position="192"/>
    </location>
</feature>
<protein>
    <submittedName>
        <fullName evidence="4">Sporulation related domain-containing protein</fullName>
    </submittedName>
</protein>
<dbReference type="RefSeq" id="WP_093095277.1">
    <property type="nucleotide sequence ID" value="NZ_FOTQ01000008.1"/>
</dbReference>
<evidence type="ECO:0000313" key="5">
    <source>
        <dbReference type="Proteomes" id="UP000199144"/>
    </source>
</evidence>
<keyword evidence="5" id="KW-1185">Reference proteome</keyword>
<name>A0A1I4RE78_9RHOB</name>
<keyword evidence="2" id="KW-0732">Signal</keyword>
<feature type="region of interest" description="Disordered" evidence="1">
    <location>
        <begin position="372"/>
        <end position="394"/>
    </location>
</feature>
<dbReference type="InterPro" id="IPR007730">
    <property type="entry name" value="SPOR-like_dom"/>
</dbReference>
<feature type="compositionally biased region" description="Low complexity" evidence="1">
    <location>
        <begin position="117"/>
        <end position="140"/>
    </location>
</feature>
<dbReference type="PRINTS" id="PR01217">
    <property type="entry name" value="PRICHEXTENSN"/>
</dbReference>
<dbReference type="SUPFAM" id="SSF110997">
    <property type="entry name" value="Sporulation related repeat"/>
    <property type="match status" value="1"/>
</dbReference>
<organism evidence="4 5">
    <name type="scientific">Shimia aestuarii</name>
    <dbReference type="NCBI Taxonomy" id="254406"/>
    <lineage>
        <taxon>Bacteria</taxon>
        <taxon>Pseudomonadati</taxon>
        <taxon>Pseudomonadota</taxon>
        <taxon>Alphaproteobacteria</taxon>
        <taxon>Rhodobacterales</taxon>
        <taxon>Roseobacteraceae</taxon>
    </lineage>
</organism>
<evidence type="ECO:0000259" key="3">
    <source>
        <dbReference type="PROSITE" id="PS51724"/>
    </source>
</evidence>
<dbReference type="InterPro" id="IPR036680">
    <property type="entry name" value="SPOR-like_sf"/>
</dbReference>
<gene>
    <name evidence="4" type="ORF">SAMN04488042_10844</name>
</gene>
<evidence type="ECO:0000256" key="2">
    <source>
        <dbReference type="SAM" id="SignalP"/>
    </source>
</evidence>
<evidence type="ECO:0000256" key="1">
    <source>
        <dbReference type="SAM" id="MobiDB-lite"/>
    </source>
</evidence>
<dbReference type="EMBL" id="FOTQ01000008">
    <property type="protein sequence ID" value="SFM50592.1"/>
    <property type="molecule type" value="Genomic_DNA"/>
</dbReference>
<accession>A0A1I4RE78</accession>
<dbReference type="OrthoDB" id="7843142at2"/>
<dbReference type="Proteomes" id="UP000199144">
    <property type="component" value="Unassembled WGS sequence"/>
</dbReference>
<reference evidence="4 5" key="1">
    <citation type="submission" date="2016-10" db="EMBL/GenBank/DDBJ databases">
        <authorList>
            <person name="de Groot N.N."/>
        </authorList>
    </citation>
    <scope>NUCLEOTIDE SEQUENCE [LARGE SCALE GENOMIC DNA]</scope>
    <source>
        <strain evidence="4 5">DSM 15283</strain>
    </source>
</reference>
<proteinExistence type="predicted"/>
<dbReference type="GO" id="GO:0042834">
    <property type="term" value="F:peptidoglycan binding"/>
    <property type="evidence" value="ECO:0007669"/>
    <property type="project" value="InterPro"/>
</dbReference>
<feature type="signal peptide" evidence="2">
    <location>
        <begin position="1"/>
        <end position="23"/>
    </location>
</feature>
<dbReference type="Gene3D" id="3.30.70.1070">
    <property type="entry name" value="Sporulation related repeat"/>
    <property type="match status" value="1"/>
</dbReference>
<feature type="compositionally biased region" description="Low complexity" evidence="1">
    <location>
        <begin position="148"/>
        <end position="170"/>
    </location>
</feature>
<evidence type="ECO:0000313" key="4">
    <source>
        <dbReference type="EMBL" id="SFM50592.1"/>
    </source>
</evidence>
<feature type="domain" description="SPOR" evidence="3">
    <location>
        <begin position="413"/>
        <end position="491"/>
    </location>
</feature>
<dbReference type="STRING" id="254406.SAMN04488042_10844"/>
<dbReference type="Pfam" id="PF05036">
    <property type="entry name" value="SPOR"/>
    <property type="match status" value="1"/>
</dbReference>
<feature type="chain" id="PRO_5011567100" evidence="2">
    <location>
        <begin position="24"/>
        <end position="491"/>
    </location>
</feature>
<dbReference type="AlphaFoldDB" id="A0A1I4RE78"/>
<dbReference type="PROSITE" id="PS51724">
    <property type="entry name" value="SPOR"/>
    <property type="match status" value="1"/>
</dbReference>